<reference evidence="1 2" key="1">
    <citation type="journal article" date="2019" name="Microbiol. Resour. Announc.">
        <title>Complete Genome Sequence of Halomonas sulfidaeris Strain Esulfide1 Isolated from a Metal Sulfide Rock at a Depth of 2,200 Meters, Obtained Using Nanopore Sequencing.</title>
        <authorList>
            <person name="Saito M."/>
            <person name="Nishigata A."/>
            <person name="Galipon J."/>
            <person name="Arakawa K."/>
        </authorList>
    </citation>
    <scope>NUCLEOTIDE SEQUENCE [LARGE SCALE GENOMIC DNA]</scope>
    <source>
        <strain evidence="1 2">ATCC BAA-803</strain>
    </source>
</reference>
<evidence type="ECO:0000313" key="2">
    <source>
        <dbReference type="Proteomes" id="UP000320231"/>
    </source>
</evidence>
<dbReference type="KEGG" id="hsr:HSBAA_30010"/>
<dbReference type="AlphaFoldDB" id="A0A455U6V1"/>
<organism evidence="1 2">
    <name type="scientific">Vreelandella sulfidaeris</name>
    <dbReference type="NCBI Taxonomy" id="115553"/>
    <lineage>
        <taxon>Bacteria</taxon>
        <taxon>Pseudomonadati</taxon>
        <taxon>Pseudomonadota</taxon>
        <taxon>Gammaproteobacteria</taxon>
        <taxon>Oceanospirillales</taxon>
        <taxon>Halomonadaceae</taxon>
        <taxon>Vreelandella</taxon>
    </lineage>
</organism>
<dbReference type="Proteomes" id="UP000320231">
    <property type="component" value="Chromosome"/>
</dbReference>
<proteinExistence type="predicted"/>
<protein>
    <submittedName>
        <fullName evidence="1">Uncharacterized protein</fullName>
    </submittedName>
</protein>
<name>A0A455U6V1_9GAMM</name>
<accession>A0A455U6V1</accession>
<gene>
    <name evidence="1" type="ORF">HSBAA_30010</name>
</gene>
<dbReference type="EMBL" id="AP019514">
    <property type="protein sequence ID" value="BBI61695.1"/>
    <property type="molecule type" value="Genomic_DNA"/>
</dbReference>
<sequence>MSERGDGGQEIVYLPPKDLIPYEKNVKKHPQKHIDTPQGVDPQIRLLQRQRHSG</sequence>
<evidence type="ECO:0000313" key="1">
    <source>
        <dbReference type="EMBL" id="BBI61695.1"/>
    </source>
</evidence>